<evidence type="ECO:0000256" key="1">
    <source>
        <dbReference type="SAM" id="Phobius"/>
    </source>
</evidence>
<reference evidence="2" key="2">
    <citation type="submission" date="2024-03" db="EMBL/GenBank/DDBJ databases">
        <title>The Genome Sequence of Enterococcus sp. DIV0238c.</title>
        <authorList>
            <consortium name="The Broad Institute Genomics Platform"/>
            <consortium name="The Broad Institute Microbial Omics Core"/>
            <consortium name="The Broad Institute Genomic Center for Infectious Diseases"/>
            <person name="Earl A."/>
            <person name="Manson A."/>
            <person name="Gilmore M."/>
            <person name="Schwartman J."/>
            <person name="Shea T."/>
            <person name="Abouelleil A."/>
            <person name="Cao P."/>
            <person name="Chapman S."/>
            <person name="Cusick C."/>
            <person name="Young S."/>
            <person name="Neafsey D."/>
            <person name="Nusbaum C."/>
            <person name="Birren B."/>
        </authorList>
    </citation>
    <scope>NUCLEOTIDE SEQUENCE</scope>
    <source>
        <strain evidence="2">9D6_DIV0238</strain>
    </source>
</reference>
<dbReference type="NCBIfam" id="TIGR01218">
    <property type="entry name" value="Gpos_tandem_5TM"/>
    <property type="match status" value="1"/>
</dbReference>
<dbReference type="Proteomes" id="UP000196151">
    <property type="component" value="Chromosome"/>
</dbReference>
<sequence length="187" mass="21825">MKFEDTSISRFKLVTINKKDNYLVDLDSHKLTWLFPMATWYLENKAAKIDKKQYEKLKKVPKNKMGASVWSFSGFMLGGVIYALMKGIESIFFEEVTINLILLSFLVAILISFIFRYIRSISNDNKLNKIFSKEEMSTFDHLIVLKKDNQFYKKRCITGTIILLAILVFLLSLFIHAKSLLFVDDLR</sequence>
<keyword evidence="3" id="KW-1185">Reference proteome</keyword>
<evidence type="ECO:0000313" key="2">
    <source>
        <dbReference type="EMBL" id="WYJ95528.1"/>
    </source>
</evidence>
<dbReference type="EMBL" id="CP147246">
    <property type="protein sequence ID" value="WYJ95528.1"/>
    <property type="molecule type" value="Genomic_DNA"/>
</dbReference>
<protein>
    <recommendedName>
        <fullName evidence="4">DUF443 family protein</fullName>
    </recommendedName>
</protein>
<accession>A0AAQ3WAC0</accession>
<organism evidence="2 3">
    <name type="scientific">Candidatus Enterococcus dunnyi</name>
    <dbReference type="NCBI Taxonomy" id="1834192"/>
    <lineage>
        <taxon>Bacteria</taxon>
        <taxon>Bacillati</taxon>
        <taxon>Bacillota</taxon>
        <taxon>Bacilli</taxon>
        <taxon>Lactobacillales</taxon>
        <taxon>Enterococcaceae</taxon>
        <taxon>Enterococcus</taxon>
    </lineage>
</organism>
<evidence type="ECO:0000313" key="3">
    <source>
        <dbReference type="Proteomes" id="UP000196151"/>
    </source>
</evidence>
<dbReference type="AlphaFoldDB" id="A0AAQ3WAC0"/>
<name>A0AAQ3WAC0_9ENTE</name>
<feature type="transmembrane region" description="Helical" evidence="1">
    <location>
        <begin position="65"/>
        <end position="85"/>
    </location>
</feature>
<dbReference type="RefSeq" id="WP_207114580.1">
    <property type="nucleotide sequence ID" value="NZ_CP147246.1"/>
</dbReference>
<keyword evidence="1" id="KW-0472">Membrane</keyword>
<feature type="transmembrane region" description="Helical" evidence="1">
    <location>
        <begin position="156"/>
        <end position="177"/>
    </location>
</feature>
<dbReference type="InterPro" id="IPR005915">
    <property type="entry name" value="Tandem_5TM"/>
</dbReference>
<reference evidence="2" key="1">
    <citation type="submission" date="2017-05" db="EMBL/GenBank/DDBJ databases">
        <authorList>
            <consortium name="The Broad Institute Genomics Platform"/>
            <consortium name="The Broad Institute Genomic Center for Infectious Diseases"/>
            <person name="Earl A."/>
            <person name="Manson A."/>
            <person name="Schwartman J."/>
            <person name="Gilmore M."/>
            <person name="Abouelleil A."/>
            <person name="Cao P."/>
            <person name="Chapman S."/>
            <person name="Cusick C."/>
            <person name="Shea T."/>
            <person name="Young S."/>
            <person name="Neafsey D."/>
            <person name="Nusbaum C."/>
            <person name="Birren B."/>
        </authorList>
    </citation>
    <scope>NUCLEOTIDE SEQUENCE</scope>
    <source>
        <strain evidence="2">9D6_DIV0238</strain>
    </source>
</reference>
<gene>
    <name evidence="2" type="ORF">A5889_003076</name>
</gene>
<keyword evidence="1" id="KW-0812">Transmembrane</keyword>
<feature type="transmembrane region" description="Helical" evidence="1">
    <location>
        <begin position="97"/>
        <end position="118"/>
    </location>
</feature>
<proteinExistence type="predicted"/>
<keyword evidence="1" id="KW-1133">Transmembrane helix</keyword>
<evidence type="ECO:0008006" key="4">
    <source>
        <dbReference type="Google" id="ProtNLM"/>
    </source>
</evidence>
<dbReference type="Pfam" id="PF04276">
    <property type="entry name" value="DUF443"/>
    <property type="match status" value="1"/>
</dbReference>